<comment type="similarity">
    <text evidence="1">Belongs to the enoyl-CoA hydratase/isomerase family.</text>
</comment>
<dbReference type="PANTHER" id="PTHR11941">
    <property type="entry name" value="ENOYL-COA HYDRATASE-RELATED"/>
    <property type="match status" value="1"/>
</dbReference>
<dbReference type="RefSeq" id="WP_320510112.1">
    <property type="nucleotide sequence ID" value="NZ_JAXCLW010000007.1"/>
</dbReference>
<comment type="caution">
    <text evidence="3">The sequence shown here is derived from an EMBL/GenBank/DDBJ whole genome shotgun (WGS) entry which is preliminary data.</text>
</comment>
<protein>
    <submittedName>
        <fullName evidence="3">Enoyl-CoA hydratase-related protein</fullName>
    </submittedName>
</protein>
<dbReference type="Gene3D" id="3.90.226.10">
    <property type="entry name" value="2-enoyl-CoA Hydratase, Chain A, domain 1"/>
    <property type="match status" value="1"/>
</dbReference>
<dbReference type="CDD" id="cd06558">
    <property type="entry name" value="crotonase-like"/>
    <property type="match status" value="1"/>
</dbReference>
<gene>
    <name evidence="3" type="ORF">SMD27_19515</name>
</gene>
<dbReference type="InterPro" id="IPR029045">
    <property type="entry name" value="ClpP/crotonase-like_dom_sf"/>
</dbReference>
<keyword evidence="4" id="KW-1185">Reference proteome</keyword>
<dbReference type="Gene3D" id="1.10.12.10">
    <property type="entry name" value="Lyase 2-enoyl-coa Hydratase, Chain A, domain 2"/>
    <property type="match status" value="1"/>
</dbReference>
<evidence type="ECO:0000313" key="4">
    <source>
        <dbReference type="Proteomes" id="UP001279642"/>
    </source>
</evidence>
<sequence>MLHIESQGALRVLTFDRPEARNALSSDLLKEMRAAIHTAKADRSCRALMITGRGKAFCAGADVQEWALAEAAGQLETYGWTEAAHSLCAEIYDFDRPTIALMNGAAVGAGLDLACACDFRIASDAAKFCCAYTKMGYAPDCGGTWLLPKLIGREAAKLFVFTGDFWNADEALRRGLITAIYPADQLLEKGLAFGQKLANGPTVALSAAKRLINESGTRNLHAQLAAERVAGEICGRSTDAKEALSAAVAKREPVFQGH</sequence>
<dbReference type="InterPro" id="IPR001753">
    <property type="entry name" value="Enoyl-CoA_hydra/iso"/>
</dbReference>
<evidence type="ECO:0000256" key="1">
    <source>
        <dbReference type="ARBA" id="ARBA00005254"/>
    </source>
</evidence>
<evidence type="ECO:0000256" key="2">
    <source>
        <dbReference type="ARBA" id="ARBA00023239"/>
    </source>
</evidence>
<dbReference type="SUPFAM" id="SSF52096">
    <property type="entry name" value="ClpP/crotonase"/>
    <property type="match status" value="1"/>
</dbReference>
<dbReference type="PANTHER" id="PTHR11941:SF133">
    <property type="entry name" value="1,2-EPOXYPHENYLACETYL-COA ISOMERASE"/>
    <property type="match status" value="1"/>
</dbReference>
<keyword evidence="2" id="KW-0456">Lyase</keyword>
<dbReference type="EMBL" id="JAXCLW010000007">
    <property type="protein sequence ID" value="MDY0885041.1"/>
    <property type="molecule type" value="Genomic_DNA"/>
</dbReference>
<accession>A0ABU5EFP7</accession>
<evidence type="ECO:0000313" key="3">
    <source>
        <dbReference type="EMBL" id="MDY0885041.1"/>
    </source>
</evidence>
<reference evidence="3 4" key="1">
    <citation type="journal article" date="2016" name="Antonie Van Leeuwenhoek">
        <title>Dongia soli sp. nov., isolated from soil from Dokdo, Korea.</title>
        <authorList>
            <person name="Kim D.U."/>
            <person name="Lee H."/>
            <person name="Kim H."/>
            <person name="Kim S.G."/>
            <person name="Ka J.O."/>
        </authorList>
    </citation>
    <scope>NUCLEOTIDE SEQUENCE [LARGE SCALE GENOMIC DNA]</scope>
    <source>
        <strain evidence="3 4">D78</strain>
    </source>
</reference>
<dbReference type="InterPro" id="IPR014748">
    <property type="entry name" value="Enoyl-CoA_hydra_C"/>
</dbReference>
<name>A0ABU5EFP7_9PROT</name>
<proteinExistence type="inferred from homology"/>
<organism evidence="3 4">
    <name type="scientific">Dongia soli</name>
    <dbReference type="NCBI Taxonomy" id="600628"/>
    <lineage>
        <taxon>Bacteria</taxon>
        <taxon>Pseudomonadati</taxon>
        <taxon>Pseudomonadota</taxon>
        <taxon>Alphaproteobacteria</taxon>
        <taxon>Rhodospirillales</taxon>
        <taxon>Dongiaceae</taxon>
        <taxon>Dongia</taxon>
    </lineage>
</organism>
<dbReference type="Pfam" id="PF00378">
    <property type="entry name" value="ECH_1"/>
    <property type="match status" value="1"/>
</dbReference>
<dbReference type="Proteomes" id="UP001279642">
    <property type="component" value="Unassembled WGS sequence"/>
</dbReference>